<dbReference type="AlphaFoldDB" id="A0A7W5Z314"/>
<accession>A0A7W5Z314</accession>
<dbReference type="SUPFAM" id="SSF53756">
    <property type="entry name" value="UDP-Glycosyltransferase/glycogen phosphorylase"/>
    <property type="match status" value="1"/>
</dbReference>
<dbReference type="RefSeq" id="WP_183751085.1">
    <property type="nucleotide sequence ID" value="NZ_JACICC010000002.1"/>
</dbReference>
<dbReference type="CDD" id="cd03801">
    <property type="entry name" value="GT4_PimA-like"/>
    <property type="match status" value="1"/>
</dbReference>
<proteinExistence type="predicted"/>
<dbReference type="Proteomes" id="UP000537592">
    <property type="component" value="Unassembled WGS sequence"/>
</dbReference>
<evidence type="ECO:0000256" key="1">
    <source>
        <dbReference type="ARBA" id="ARBA00022679"/>
    </source>
</evidence>
<keyword evidence="1 3" id="KW-0808">Transferase</keyword>
<keyword evidence="4" id="KW-1185">Reference proteome</keyword>
<gene>
    <name evidence="3" type="ORF">FHS81_001168</name>
</gene>
<evidence type="ECO:0000259" key="2">
    <source>
        <dbReference type="Pfam" id="PF00534"/>
    </source>
</evidence>
<name>A0A7W5Z314_9HYPH</name>
<dbReference type="GO" id="GO:0016757">
    <property type="term" value="F:glycosyltransferase activity"/>
    <property type="evidence" value="ECO:0007669"/>
    <property type="project" value="InterPro"/>
</dbReference>
<dbReference type="Pfam" id="PF00534">
    <property type="entry name" value="Glycos_transf_1"/>
    <property type="match status" value="1"/>
</dbReference>
<comment type="caution">
    <text evidence="3">The sequence shown here is derived from an EMBL/GenBank/DDBJ whole genome shotgun (WGS) entry which is preliminary data.</text>
</comment>
<organism evidence="3 4">
    <name type="scientific">Pseudochelatococcus contaminans</name>
    <dbReference type="NCBI Taxonomy" id="1538103"/>
    <lineage>
        <taxon>Bacteria</taxon>
        <taxon>Pseudomonadati</taxon>
        <taxon>Pseudomonadota</taxon>
        <taxon>Alphaproteobacteria</taxon>
        <taxon>Hyphomicrobiales</taxon>
        <taxon>Chelatococcaceae</taxon>
        <taxon>Pseudochelatococcus</taxon>
    </lineage>
</organism>
<evidence type="ECO:0000313" key="4">
    <source>
        <dbReference type="Proteomes" id="UP000537592"/>
    </source>
</evidence>
<sequence>MSNLSTDSQLARKNVLIIVPSVSHFDAISTSVRHTWEALEAMPGVDVKIMSWRCDLTELPWISAGDLSDLLLDDTFLKANLIIYHFGVHVNLFDAMVMGNGHGKQAVFFHNVTPARFLPEQSQDLIAASLRQIENFRRVDEIWPVSQINAEELYQRDFDPSRVHVIPLAVDTPALAPLADKDVKPLELVFVGRIVRSKGVLDLIAAMKQLSGRVTHPVRLRIVGNLEWSDTDYLAEVKAAIAGSGLAPSIELVGTASDEELQRIYHQSHILAIPSYHEGFCKPVIEALRGGLIPVGYAAYNLPHIAGGFGKLVPPGDIDALADALATLINALPQAFAAPEAPLLPLDRGATSLTLFDAASKTYVDRFTLSQFMRAVTERVRLLLDQ</sequence>
<dbReference type="PANTHER" id="PTHR46401">
    <property type="entry name" value="GLYCOSYLTRANSFERASE WBBK-RELATED"/>
    <property type="match status" value="1"/>
</dbReference>
<reference evidence="3 4" key="1">
    <citation type="submission" date="2020-08" db="EMBL/GenBank/DDBJ databases">
        <title>Genomic Encyclopedia of Type Strains, Phase IV (KMG-IV): sequencing the most valuable type-strain genomes for metagenomic binning, comparative biology and taxonomic classification.</title>
        <authorList>
            <person name="Goeker M."/>
        </authorList>
    </citation>
    <scope>NUCLEOTIDE SEQUENCE [LARGE SCALE GENOMIC DNA]</scope>
    <source>
        <strain evidence="3 4">DSM 28760</strain>
    </source>
</reference>
<dbReference type="InterPro" id="IPR001296">
    <property type="entry name" value="Glyco_trans_1"/>
</dbReference>
<protein>
    <submittedName>
        <fullName evidence="3">Glycosyltransferase involved in cell wall biosynthesis</fullName>
    </submittedName>
</protein>
<feature type="domain" description="Glycosyl transferase family 1" evidence="2">
    <location>
        <begin position="181"/>
        <end position="330"/>
    </location>
</feature>
<evidence type="ECO:0000313" key="3">
    <source>
        <dbReference type="EMBL" id="MBB3809098.1"/>
    </source>
</evidence>
<dbReference type="PANTHER" id="PTHR46401:SF2">
    <property type="entry name" value="GLYCOSYLTRANSFERASE WBBK-RELATED"/>
    <property type="match status" value="1"/>
</dbReference>
<dbReference type="Gene3D" id="3.40.50.2000">
    <property type="entry name" value="Glycogen Phosphorylase B"/>
    <property type="match status" value="1"/>
</dbReference>
<dbReference type="EMBL" id="JACICC010000002">
    <property type="protein sequence ID" value="MBB3809098.1"/>
    <property type="molecule type" value="Genomic_DNA"/>
</dbReference>
<dbReference type="GO" id="GO:0009103">
    <property type="term" value="P:lipopolysaccharide biosynthetic process"/>
    <property type="evidence" value="ECO:0007669"/>
    <property type="project" value="TreeGrafter"/>
</dbReference>